<dbReference type="Proteomes" id="UP000198327">
    <property type="component" value="Unassembled WGS sequence"/>
</dbReference>
<gene>
    <name evidence="5" type="ORF">SAMN05421642_104372</name>
</gene>
<dbReference type="Pfam" id="PF00392">
    <property type="entry name" value="GntR"/>
    <property type="match status" value="1"/>
</dbReference>
<dbReference type="AlphaFoldDB" id="A0A239GS49"/>
<dbReference type="Pfam" id="PF07729">
    <property type="entry name" value="FCD"/>
    <property type="match status" value="1"/>
</dbReference>
<proteinExistence type="predicted"/>
<protein>
    <submittedName>
        <fullName evidence="5">DNA-binding transcriptional regulator, GntR family</fullName>
    </submittedName>
</protein>
<keyword evidence="1" id="KW-0805">Transcription regulation</keyword>
<dbReference type="EMBL" id="FZOW01000004">
    <property type="protein sequence ID" value="SNS71791.1"/>
    <property type="molecule type" value="Genomic_DNA"/>
</dbReference>
<dbReference type="GO" id="GO:0003677">
    <property type="term" value="F:DNA binding"/>
    <property type="evidence" value="ECO:0007669"/>
    <property type="project" value="UniProtKB-KW"/>
</dbReference>
<feature type="domain" description="HTH gntR-type" evidence="4">
    <location>
        <begin position="3"/>
        <end position="70"/>
    </location>
</feature>
<dbReference type="PANTHER" id="PTHR43537">
    <property type="entry name" value="TRANSCRIPTIONAL REGULATOR, GNTR FAMILY"/>
    <property type="match status" value="1"/>
</dbReference>
<dbReference type="InterPro" id="IPR008920">
    <property type="entry name" value="TF_FadR/GntR_C"/>
</dbReference>
<dbReference type="SMART" id="SM00345">
    <property type="entry name" value="HTH_GNTR"/>
    <property type="match status" value="1"/>
</dbReference>
<sequence>MQPSASETAYLTVKEMIVTGELPGGELVSEGDIAGRMDVSRTPVREAFLRLQVEGWMRLYPKRGALVVPIAPGEAEHIVSARWLVESGSVRTVVADRRARTELVTDLRANLERQRTIAASGTAAEFSAADADFHRLIVRSGRNPLLDAFYDGLRERQRRMTTHSLSRDPGQVERIIDDHARLTDHIEAGDADGFASDVDSHMRRVHRLNEEGRQ</sequence>
<dbReference type="InterPro" id="IPR011711">
    <property type="entry name" value="GntR_C"/>
</dbReference>
<evidence type="ECO:0000313" key="5">
    <source>
        <dbReference type="EMBL" id="SNS71791.1"/>
    </source>
</evidence>
<dbReference type="InterPro" id="IPR036388">
    <property type="entry name" value="WH-like_DNA-bd_sf"/>
</dbReference>
<dbReference type="SUPFAM" id="SSF48008">
    <property type="entry name" value="GntR ligand-binding domain-like"/>
    <property type="match status" value="1"/>
</dbReference>
<keyword evidence="3" id="KW-0804">Transcription</keyword>
<evidence type="ECO:0000313" key="6">
    <source>
        <dbReference type="Proteomes" id="UP000198327"/>
    </source>
</evidence>
<dbReference type="Gene3D" id="1.10.10.10">
    <property type="entry name" value="Winged helix-like DNA-binding domain superfamily/Winged helix DNA-binding domain"/>
    <property type="match status" value="1"/>
</dbReference>
<name>A0A239GS49_9NOCA</name>
<evidence type="ECO:0000256" key="1">
    <source>
        <dbReference type="ARBA" id="ARBA00023015"/>
    </source>
</evidence>
<reference evidence="6" key="1">
    <citation type="submission" date="2017-06" db="EMBL/GenBank/DDBJ databases">
        <authorList>
            <person name="Varghese N."/>
            <person name="Submissions S."/>
        </authorList>
    </citation>
    <scope>NUCLEOTIDE SEQUENCE [LARGE SCALE GENOMIC DNA]</scope>
    <source>
        <strain evidence="6">JCM 23211</strain>
    </source>
</reference>
<dbReference type="SUPFAM" id="SSF46785">
    <property type="entry name" value="Winged helix' DNA-binding domain"/>
    <property type="match status" value="1"/>
</dbReference>
<dbReference type="PRINTS" id="PR00035">
    <property type="entry name" value="HTHGNTR"/>
</dbReference>
<dbReference type="Gene3D" id="1.20.120.530">
    <property type="entry name" value="GntR ligand-binding domain-like"/>
    <property type="match status" value="1"/>
</dbReference>
<keyword evidence="6" id="KW-1185">Reference proteome</keyword>
<dbReference type="PANTHER" id="PTHR43537:SF24">
    <property type="entry name" value="GLUCONATE OPERON TRANSCRIPTIONAL REPRESSOR"/>
    <property type="match status" value="1"/>
</dbReference>
<dbReference type="InterPro" id="IPR000524">
    <property type="entry name" value="Tscrpt_reg_HTH_GntR"/>
</dbReference>
<dbReference type="PROSITE" id="PS50949">
    <property type="entry name" value="HTH_GNTR"/>
    <property type="match status" value="1"/>
</dbReference>
<dbReference type="GO" id="GO:0003700">
    <property type="term" value="F:DNA-binding transcription factor activity"/>
    <property type="evidence" value="ECO:0007669"/>
    <property type="project" value="InterPro"/>
</dbReference>
<accession>A0A239GS49</accession>
<evidence type="ECO:0000256" key="3">
    <source>
        <dbReference type="ARBA" id="ARBA00023163"/>
    </source>
</evidence>
<dbReference type="SMART" id="SM00895">
    <property type="entry name" value="FCD"/>
    <property type="match status" value="1"/>
</dbReference>
<dbReference type="STRING" id="398843.A3K89_18745"/>
<dbReference type="InterPro" id="IPR036390">
    <property type="entry name" value="WH_DNA-bd_sf"/>
</dbReference>
<evidence type="ECO:0000259" key="4">
    <source>
        <dbReference type="PROSITE" id="PS50949"/>
    </source>
</evidence>
<evidence type="ECO:0000256" key="2">
    <source>
        <dbReference type="ARBA" id="ARBA00023125"/>
    </source>
</evidence>
<organism evidence="5 6">
    <name type="scientific">Rhodococcoides kyotonense</name>
    <dbReference type="NCBI Taxonomy" id="398843"/>
    <lineage>
        <taxon>Bacteria</taxon>
        <taxon>Bacillati</taxon>
        <taxon>Actinomycetota</taxon>
        <taxon>Actinomycetes</taxon>
        <taxon>Mycobacteriales</taxon>
        <taxon>Nocardiaceae</taxon>
        <taxon>Rhodococcoides</taxon>
    </lineage>
</organism>
<dbReference type="RefSeq" id="WP_176444226.1">
    <property type="nucleotide sequence ID" value="NZ_FZOW01000004.1"/>
</dbReference>
<keyword evidence="2 5" id="KW-0238">DNA-binding</keyword>